<accession>A0A5C3NLF1</accession>
<dbReference type="EMBL" id="ML213110">
    <property type="protein sequence ID" value="TFK77822.1"/>
    <property type="molecule type" value="Genomic_DNA"/>
</dbReference>
<organism evidence="1 2">
    <name type="scientific">Polyporus arcularius HHB13444</name>
    <dbReference type="NCBI Taxonomy" id="1314778"/>
    <lineage>
        <taxon>Eukaryota</taxon>
        <taxon>Fungi</taxon>
        <taxon>Dikarya</taxon>
        <taxon>Basidiomycota</taxon>
        <taxon>Agaricomycotina</taxon>
        <taxon>Agaricomycetes</taxon>
        <taxon>Polyporales</taxon>
        <taxon>Polyporaceae</taxon>
        <taxon>Polyporus</taxon>
    </lineage>
</organism>
<protein>
    <submittedName>
        <fullName evidence="1">Uncharacterized protein</fullName>
    </submittedName>
</protein>
<name>A0A5C3NLF1_9APHY</name>
<sequence length="288" mass="32697">ASFADAFFEVEARGVKAQTLHDPGDEEARREALEALLAPLDLTLVPAEEVQTCWFVDVAIDIHEEGYVLQWLTVAHPRLIRHALPSIGPNVEQDLARSQKLYRQDASAHLSDFAGFRLEPRSRGRHDHVVYCNVYTTDKAATYQMNNGVYRRRGSYDLIPGKIEKLLQDMDTISTTFLDCAGRNGVIQDGTARFEIRVNAAYARQSLTDFPNALVEQSILAIPASMWWYFKFYRLAAMYKLLSEIKDTPGAARRWMPNMMLASVTVYMMNAVMYRPSERPAEQELAKA</sequence>
<reference evidence="1 2" key="1">
    <citation type="journal article" date="2019" name="Nat. Ecol. Evol.">
        <title>Megaphylogeny resolves global patterns of mushroom evolution.</title>
        <authorList>
            <person name="Varga T."/>
            <person name="Krizsan K."/>
            <person name="Foldi C."/>
            <person name="Dima B."/>
            <person name="Sanchez-Garcia M."/>
            <person name="Sanchez-Ramirez S."/>
            <person name="Szollosi G.J."/>
            <person name="Szarkandi J.G."/>
            <person name="Papp V."/>
            <person name="Albert L."/>
            <person name="Andreopoulos W."/>
            <person name="Angelini C."/>
            <person name="Antonin V."/>
            <person name="Barry K.W."/>
            <person name="Bougher N.L."/>
            <person name="Buchanan P."/>
            <person name="Buyck B."/>
            <person name="Bense V."/>
            <person name="Catcheside P."/>
            <person name="Chovatia M."/>
            <person name="Cooper J."/>
            <person name="Damon W."/>
            <person name="Desjardin D."/>
            <person name="Finy P."/>
            <person name="Geml J."/>
            <person name="Haridas S."/>
            <person name="Hughes K."/>
            <person name="Justo A."/>
            <person name="Karasinski D."/>
            <person name="Kautmanova I."/>
            <person name="Kiss B."/>
            <person name="Kocsube S."/>
            <person name="Kotiranta H."/>
            <person name="LaButti K.M."/>
            <person name="Lechner B.E."/>
            <person name="Liimatainen K."/>
            <person name="Lipzen A."/>
            <person name="Lukacs Z."/>
            <person name="Mihaltcheva S."/>
            <person name="Morgado L.N."/>
            <person name="Niskanen T."/>
            <person name="Noordeloos M.E."/>
            <person name="Ohm R.A."/>
            <person name="Ortiz-Santana B."/>
            <person name="Ovrebo C."/>
            <person name="Racz N."/>
            <person name="Riley R."/>
            <person name="Savchenko A."/>
            <person name="Shiryaev A."/>
            <person name="Soop K."/>
            <person name="Spirin V."/>
            <person name="Szebenyi C."/>
            <person name="Tomsovsky M."/>
            <person name="Tulloss R.E."/>
            <person name="Uehling J."/>
            <person name="Grigoriev I.V."/>
            <person name="Vagvolgyi C."/>
            <person name="Papp T."/>
            <person name="Martin F.M."/>
            <person name="Miettinen O."/>
            <person name="Hibbett D.S."/>
            <person name="Nagy L.G."/>
        </authorList>
    </citation>
    <scope>NUCLEOTIDE SEQUENCE [LARGE SCALE GENOMIC DNA]</scope>
    <source>
        <strain evidence="1 2">HHB13444</strain>
    </source>
</reference>
<feature type="non-terminal residue" evidence="1">
    <location>
        <position position="1"/>
    </location>
</feature>
<dbReference type="InParanoid" id="A0A5C3NLF1"/>
<dbReference type="AlphaFoldDB" id="A0A5C3NLF1"/>
<proteinExistence type="predicted"/>
<evidence type="ECO:0000313" key="1">
    <source>
        <dbReference type="EMBL" id="TFK77822.1"/>
    </source>
</evidence>
<feature type="non-terminal residue" evidence="1">
    <location>
        <position position="288"/>
    </location>
</feature>
<evidence type="ECO:0000313" key="2">
    <source>
        <dbReference type="Proteomes" id="UP000308197"/>
    </source>
</evidence>
<dbReference type="Proteomes" id="UP000308197">
    <property type="component" value="Unassembled WGS sequence"/>
</dbReference>
<gene>
    <name evidence="1" type="ORF">K466DRAFT_439158</name>
</gene>
<keyword evidence="2" id="KW-1185">Reference proteome</keyword>